<protein>
    <recommendedName>
        <fullName evidence="3">Oxidoreductase</fullName>
    </recommendedName>
</protein>
<accession>A0A382CPM4</accession>
<dbReference type="InterPro" id="IPR036291">
    <property type="entry name" value="NAD(P)-bd_dom_sf"/>
</dbReference>
<dbReference type="Gene3D" id="3.40.50.720">
    <property type="entry name" value="NAD(P)-binding Rossmann-like Domain"/>
    <property type="match status" value="1"/>
</dbReference>
<organism evidence="2">
    <name type="scientific">marine metagenome</name>
    <dbReference type="NCBI Taxonomy" id="408172"/>
    <lineage>
        <taxon>unclassified sequences</taxon>
        <taxon>metagenomes</taxon>
        <taxon>ecological metagenomes</taxon>
    </lineage>
</organism>
<dbReference type="SUPFAM" id="SSF51735">
    <property type="entry name" value="NAD(P)-binding Rossmann-fold domains"/>
    <property type="match status" value="1"/>
</dbReference>
<dbReference type="Pfam" id="PF13561">
    <property type="entry name" value="adh_short_C2"/>
    <property type="match status" value="1"/>
</dbReference>
<comment type="similarity">
    <text evidence="1">Belongs to the short-chain dehydrogenases/reductases (SDR) family.</text>
</comment>
<dbReference type="AlphaFoldDB" id="A0A382CPM4"/>
<dbReference type="InterPro" id="IPR002347">
    <property type="entry name" value="SDR_fam"/>
</dbReference>
<dbReference type="EMBL" id="UINC01035333">
    <property type="protein sequence ID" value="SVB27571.1"/>
    <property type="molecule type" value="Genomic_DNA"/>
</dbReference>
<proteinExistence type="inferred from homology"/>
<dbReference type="PRINTS" id="PR00081">
    <property type="entry name" value="GDHRDH"/>
</dbReference>
<reference evidence="2" key="1">
    <citation type="submission" date="2018-05" db="EMBL/GenBank/DDBJ databases">
        <authorList>
            <person name="Lanie J.A."/>
            <person name="Ng W.-L."/>
            <person name="Kazmierczak K.M."/>
            <person name="Andrzejewski T.M."/>
            <person name="Davidsen T.M."/>
            <person name="Wayne K.J."/>
            <person name="Tettelin H."/>
            <person name="Glass J.I."/>
            <person name="Rusch D."/>
            <person name="Podicherti R."/>
            <person name="Tsui H.-C.T."/>
            <person name="Winkler M.E."/>
        </authorList>
    </citation>
    <scope>NUCLEOTIDE SEQUENCE</scope>
</reference>
<gene>
    <name evidence="2" type="ORF">METZ01_LOCUS180425</name>
</gene>
<dbReference type="PANTHER" id="PTHR42879">
    <property type="entry name" value="3-OXOACYL-(ACYL-CARRIER-PROTEIN) REDUCTASE"/>
    <property type="match status" value="1"/>
</dbReference>
<sequence length="233" mass="24664">MAEKVAIITAASRGIGASCARELASRDYRVVLMATTESVLDLAKELDGIGLIGTVTSSNDLLKLVNLAHTSCGRVDALVNNTGHPPKGDLLVISDDDWHGALDLLLMNVIRISRSIVPIMKKNGGGAIVNISAFGAQEPNLSFPTSSVIRSGLSAFTRLFAKRYGQDNIRMNSVLPGFVDSFDVSDEVRQSIPLGREATVGEIAGTVAFLLSDNSSYITGQNICVDGGMVNNI</sequence>
<evidence type="ECO:0000313" key="2">
    <source>
        <dbReference type="EMBL" id="SVB27571.1"/>
    </source>
</evidence>
<name>A0A382CPM4_9ZZZZ</name>
<evidence type="ECO:0008006" key="3">
    <source>
        <dbReference type="Google" id="ProtNLM"/>
    </source>
</evidence>
<evidence type="ECO:0000256" key="1">
    <source>
        <dbReference type="ARBA" id="ARBA00006484"/>
    </source>
</evidence>
<dbReference type="PANTHER" id="PTHR42879:SF6">
    <property type="entry name" value="NADPH-DEPENDENT REDUCTASE BACG"/>
    <property type="match status" value="1"/>
</dbReference>
<dbReference type="InterPro" id="IPR050259">
    <property type="entry name" value="SDR"/>
</dbReference>